<dbReference type="EMBL" id="ML209238">
    <property type="protein sequence ID" value="TFK58682.1"/>
    <property type="molecule type" value="Genomic_DNA"/>
</dbReference>
<evidence type="ECO:0000313" key="1">
    <source>
        <dbReference type="EMBL" id="TFK58682.1"/>
    </source>
</evidence>
<keyword evidence="2" id="KW-1185">Reference proteome</keyword>
<reference evidence="1 2" key="1">
    <citation type="journal article" date="2019" name="Nat. Ecol. Evol.">
        <title>Megaphylogeny resolves global patterns of mushroom evolution.</title>
        <authorList>
            <person name="Varga T."/>
            <person name="Krizsan K."/>
            <person name="Foldi C."/>
            <person name="Dima B."/>
            <person name="Sanchez-Garcia M."/>
            <person name="Sanchez-Ramirez S."/>
            <person name="Szollosi G.J."/>
            <person name="Szarkandi J.G."/>
            <person name="Papp V."/>
            <person name="Albert L."/>
            <person name="Andreopoulos W."/>
            <person name="Angelini C."/>
            <person name="Antonin V."/>
            <person name="Barry K.W."/>
            <person name="Bougher N.L."/>
            <person name="Buchanan P."/>
            <person name="Buyck B."/>
            <person name="Bense V."/>
            <person name="Catcheside P."/>
            <person name="Chovatia M."/>
            <person name="Cooper J."/>
            <person name="Damon W."/>
            <person name="Desjardin D."/>
            <person name="Finy P."/>
            <person name="Geml J."/>
            <person name="Haridas S."/>
            <person name="Hughes K."/>
            <person name="Justo A."/>
            <person name="Karasinski D."/>
            <person name="Kautmanova I."/>
            <person name="Kiss B."/>
            <person name="Kocsube S."/>
            <person name="Kotiranta H."/>
            <person name="LaButti K.M."/>
            <person name="Lechner B.E."/>
            <person name="Liimatainen K."/>
            <person name="Lipzen A."/>
            <person name="Lukacs Z."/>
            <person name="Mihaltcheva S."/>
            <person name="Morgado L.N."/>
            <person name="Niskanen T."/>
            <person name="Noordeloos M.E."/>
            <person name="Ohm R.A."/>
            <person name="Ortiz-Santana B."/>
            <person name="Ovrebo C."/>
            <person name="Racz N."/>
            <person name="Riley R."/>
            <person name="Savchenko A."/>
            <person name="Shiryaev A."/>
            <person name="Soop K."/>
            <person name="Spirin V."/>
            <person name="Szebenyi C."/>
            <person name="Tomsovsky M."/>
            <person name="Tulloss R.E."/>
            <person name="Uehling J."/>
            <person name="Grigoriev I.V."/>
            <person name="Vagvolgyi C."/>
            <person name="Papp T."/>
            <person name="Martin F.M."/>
            <person name="Miettinen O."/>
            <person name="Hibbett D.S."/>
            <person name="Nagy L.G."/>
        </authorList>
    </citation>
    <scope>NUCLEOTIDE SEQUENCE [LARGE SCALE GENOMIC DNA]</scope>
    <source>
        <strain evidence="1 2">NL-1719</strain>
    </source>
</reference>
<sequence>MSSQLHPESWTALYLIYVKRIPIILFYHCSALQDYTHNSTLLVFKLETGDIIHSDSTQRNPSHKRPRLRCLSFHTDFYAKFSWLTSPDCPFDFSMSTKSLAHPHHHSRNSSGSFLYENLPIFQSYRYLCKNVGTQMPYS</sequence>
<organism evidence="1 2">
    <name type="scientific">Pluteus cervinus</name>
    <dbReference type="NCBI Taxonomy" id="181527"/>
    <lineage>
        <taxon>Eukaryota</taxon>
        <taxon>Fungi</taxon>
        <taxon>Dikarya</taxon>
        <taxon>Basidiomycota</taxon>
        <taxon>Agaricomycotina</taxon>
        <taxon>Agaricomycetes</taxon>
        <taxon>Agaricomycetidae</taxon>
        <taxon>Agaricales</taxon>
        <taxon>Pluteineae</taxon>
        <taxon>Pluteaceae</taxon>
        <taxon>Pluteus</taxon>
    </lineage>
</organism>
<proteinExistence type="predicted"/>
<name>A0ACD2ZZ07_9AGAR</name>
<gene>
    <name evidence="1" type="ORF">BDN72DRAFT_687627</name>
</gene>
<protein>
    <submittedName>
        <fullName evidence="1">Uncharacterized protein</fullName>
    </submittedName>
</protein>
<accession>A0ACD2ZZ07</accession>
<evidence type="ECO:0000313" key="2">
    <source>
        <dbReference type="Proteomes" id="UP000308600"/>
    </source>
</evidence>
<dbReference type="Proteomes" id="UP000308600">
    <property type="component" value="Unassembled WGS sequence"/>
</dbReference>